<dbReference type="AlphaFoldDB" id="A0A9N9IPC9"/>
<gene>
    <name evidence="2" type="ORF">FCALED_LOCUS15767</name>
</gene>
<evidence type="ECO:0000313" key="3">
    <source>
        <dbReference type="Proteomes" id="UP000789570"/>
    </source>
</evidence>
<dbReference type="InterPro" id="IPR021027">
    <property type="entry name" value="Transposase_put_HTH"/>
</dbReference>
<organism evidence="2 3">
    <name type="scientific">Funneliformis caledonium</name>
    <dbReference type="NCBI Taxonomy" id="1117310"/>
    <lineage>
        <taxon>Eukaryota</taxon>
        <taxon>Fungi</taxon>
        <taxon>Fungi incertae sedis</taxon>
        <taxon>Mucoromycota</taxon>
        <taxon>Glomeromycotina</taxon>
        <taxon>Glomeromycetes</taxon>
        <taxon>Glomerales</taxon>
        <taxon>Glomeraceae</taxon>
        <taxon>Funneliformis</taxon>
    </lineage>
</organism>
<name>A0A9N9IPC9_9GLOM</name>
<feature type="domain" description="Transposase putative helix-turn-helix" evidence="1">
    <location>
        <begin position="39"/>
        <end position="61"/>
    </location>
</feature>
<dbReference type="Pfam" id="PF12323">
    <property type="entry name" value="HTH_OrfB_IS605"/>
    <property type="match status" value="1"/>
</dbReference>
<feature type="non-terminal residue" evidence="2">
    <location>
        <position position="61"/>
    </location>
</feature>
<dbReference type="Proteomes" id="UP000789570">
    <property type="component" value="Unassembled WGS sequence"/>
</dbReference>
<comment type="caution">
    <text evidence="2">The sequence shown here is derived from an EMBL/GenBank/DDBJ whole genome shotgun (WGS) entry which is preliminary data.</text>
</comment>
<evidence type="ECO:0000259" key="1">
    <source>
        <dbReference type="Pfam" id="PF12323"/>
    </source>
</evidence>
<proteinExistence type="predicted"/>
<dbReference type="OrthoDB" id="2475899at2759"/>
<sequence length="61" mass="7279">MTPNPVSLPRTYYQTLLSSQQDTMGSNQSRIENVKERLKPRKIRIYPTPEEREKLRKWMGT</sequence>
<accession>A0A9N9IPC9</accession>
<dbReference type="EMBL" id="CAJVPQ010015596">
    <property type="protein sequence ID" value="CAG8743094.1"/>
    <property type="molecule type" value="Genomic_DNA"/>
</dbReference>
<keyword evidence="3" id="KW-1185">Reference proteome</keyword>
<evidence type="ECO:0000313" key="2">
    <source>
        <dbReference type="EMBL" id="CAG8743094.1"/>
    </source>
</evidence>
<reference evidence="2" key="1">
    <citation type="submission" date="2021-06" db="EMBL/GenBank/DDBJ databases">
        <authorList>
            <person name="Kallberg Y."/>
            <person name="Tangrot J."/>
            <person name="Rosling A."/>
        </authorList>
    </citation>
    <scope>NUCLEOTIDE SEQUENCE</scope>
    <source>
        <strain evidence="2">UK204</strain>
    </source>
</reference>
<protein>
    <submittedName>
        <fullName evidence="2">5342_t:CDS:1</fullName>
    </submittedName>
</protein>